<sequence length="487" mass="54991">MGCALCKTRHKKCDETKPQCLRCVSAGRTCTYDYVEYPESESYRVKRTRPANRTTHAKLLQSSQNATFSHSDTKTTSLLLHPASGGSALPPCTVPPEPQNNEVCRDPYIDSTPWEIAESTPHNYLGLPPVSLQSASNYNLGSIDTSATLDHALMICKDFSELDLVPLVLDPALCELALIDNESNYEDDPEGIHALWYTTPTMDKNVKDNTLPFVLQSYSRWALIQVFEPLKVVHSMRNQISLQFSSKNSREKTILIANVMNIFAKNLVLDSIGKSILAYLTSNVQKRGRAFLNAPPLDMPQLDQQNAMRMLDNILELLTVQVAAQPIVECFHLLDNAALVFRRACSEPPGQPINLPRMIMDPNLNLQHFATADVMRSLITGKPTYFRYDVPFSLDLCNQMHQLRDTHSLQWLRGVPDEFILLFAWINNLCETPGASKNQELITWIEEIVPRIQIPVSQIGDPLLRIAKAVAQESWRSYVRLMRWIPA</sequence>
<evidence type="ECO:0000259" key="2">
    <source>
        <dbReference type="PROSITE" id="PS50048"/>
    </source>
</evidence>
<dbReference type="EMBL" id="LN679154">
    <property type="protein sequence ID" value="CEL61386.1"/>
    <property type="molecule type" value="Genomic_DNA"/>
</dbReference>
<dbReference type="SUPFAM" id="SSF57701">
    <property type="entry name" value="Zn2/Cys6 DNA-binding domain"/>
    <property type="match status" value="1"/>
</dbReference>
<keyword evidence="1" id="KW-0539">Nucleus</keyword>
<name>A0A0B7FTT1_THACB</name>
<evidence type="ECO:0000313" key="3">
    <source>
        <dbReference type="EMBL" id="CEL61386.1"/>
    </source>
</evidence>
<feature type="domain" description="Zn(2)-C6 fungal-type" evidence="2">
    <location>
        <begin position="2"/>
        <end position="32"/>
    </location>
</feature>
<dbReference type="GO" id="GO:0000976">
    <property type="term" value="F:transcription cis-regulatory region binding"/>
    <property type="evidence" value="ECO:0007669"/>
    <property type="project" value="TreeGrafter"/>
</dbReference>
<evidence type="ECO:0000256" key="1">
    <source>
        <dbReference type="ARBA" id="ARBA00023242"/>
    </source>
</evidence>
<dbReference type="STRING" id="1108050.A0A0B7FTT1"/>
<dbReference type="GO" id="GO:0008270">
    <property type="term" value="F:zinc ion binding"/>
    <property type="evidence" value="ECO:0007669"/>
    <property type="project" value="InterPro"/>
</dbReference>
<proteinExistence type="predicted"/>
<evidence type="ECO:0000313" key="4">
    <source>
        <dbReference type="Proteomes" id="UP000059188"/>
    </source>
</evidence>
<dbReference type="PROSITE" id="PS50048">
    <property type="entry name" value="ZN2_CY6_FUNGAL_2"/>
    <property type="match status" value="1"/>
</dbReference>
<reference evidence="3 4" key="1">
    <citation type="submission" date="2014-11" db="EMBL/GenBank/DDBJ databases">
        <authorList>
            <person name="Wibberg Daniel"/>
        </authorList>
    </citation>
    <scope>NUCLEOTIDE SEQUENCE [LARGE SCALE GENOMIC DNA]</scope>
    <source>
        <strain evidence="3">Rhizoctonia solani AG1-IB 7/3/14</strain>
    </source>
</reference>
<dbReference type="PANTHER" id="PTHR37534">
    <property type="entry name" value="TRANSCRIPTIONAL ACTIVATOR PROTEIN UGA3"/>
    <property type="match status" value="1"/>
</dbReference>
<protein>
    <recommendedName>
        <fullName evidence="2">Zn(2)-C6 fungal-type domain-containing protein</fullName>
    </recommendedName>
</protein>
<dbReference type="Proteomes" id="UP000059188">
    <property type="component" value="Unassembled WGS sequence"/>
</dbReference>
<dbReference type="OrthoDB" id="3148729at2759"/>
<dbReference type="PROSITE" id="PS00463">
    <property type="entry name" value="ZN2_CY6_FUNGAL_1"/>
    <property type="match status" value="1"/>
</dbReference>
<dbReference type="GO" id="GO:0005634">
    <property type="term" value="C:nucleus"/>
    <property type="evidence" value="ECO:0007669"/>
    <property type="project" value="TreeGrafter"/>
</dbReference>
<dbReference type="Gene3D" id="4.10.240.10">
    <property type="entry name" value="Zn(2)-C6 fungal-type DNA-binding domain"/>
    <property type="match status" value="1"/>
</dbReference>
<keyword evidence="4" id="KW-1185">Reference proteome</keyword>
<gene>
    <name evidence="3" type="ORF">RSOLAG1IB_09989</name>
</gene>
<dbReference type="AlphaFoldDB" id="A0A0B7FTT1"/>
<organism evidence="3 4">
    <name type="scientific">Thanatephorus cucumeris (strain AG1-IB / isolate 7/3/14)</name>
    <name type="common">Lettuce bottom rot fungus</name>
    <name type="synonym">Rhizoctonia solani</name>
    <dbReference type="NCBI Taxonomy" id="1108050"/>
    <lineage>
        <taxon>Eukaryota</taxon>
        <taxon>Fungi</taxon>
        <taxon>Dikarya</taxon>
        <taxon>Basidiomycota</taxon>
        <taxon>Agaricomycotina</taxon>
        <taxon>Agaricomycetes</taxon>
        <taxon>Cantharellales</taxon>
        <taxon>Ceratobasidiaceae</taxon>
        <taxon>Rhizoctonia</taxon>
        <taxon>Rhizoctonia solani AG-1</taxon>
    </lineage>
</organism>
<dbReference type="SMART" id="SM00066">
    <property type="entry name" value="GAL4"/>
    <property type="match status" value="1"/>
</dbReference>
<accession>A0A0B7FTT1</accession>
<dbReference type="GO" id="GO:0000981">
    <property type="term" value="F:DNA-binding transcription factor activity, RNA polymerase II-specific"/>
    <property type="evidence" value="ECO:0007669"/>
    <property type="project" value="InterPro"/>
</dbReference>
<dbReference type="GO" id="GO:0045944">
    <property type="term" value="P:positive regulation of transcription by RNA polymerase II"/>
    <property type="evidence" value="ECO:0007669"/>
    <property type="project" value="TreeGrafter"/>
</dbReference>
<dbReference type="InterPro" id="IPR001138">
    <property type="entry name" value="Zn2Cys6_DnaBD"/>
</dbReference>
<dbReference type="InterPro" id="IPR036864">
    <property type="entry name" value="Zn2-C6_fun-type_DNA-bd_sf"/>
</dbReference>
<dbReference type="CDD" id="cd00067">
    <property type="entry name" value="GAL4"/>
    <property type="match status" value="1"/>
</dbReference>
<dbReference type="Pfam" id="PF00172">
    <property type="entry name" value="Zn_clus"/>
    <property type="match status" value="1"/>
</dbReference>
<dbReference type="PANTHER" id="PTHR37534:SF7">
    <property type="entry name" value="TRANSCRIPTIONAL ACTIVATOR PROTEIN UGA3"/>
    <property type="match status" value="1"/>
</dbReference>